<gene>
    <name evidence="1" type="ORF">TorRG33x02_037090</name>
</gene>
<accession>A0A2P5FS49</accession>
<dbReference type="AlphaFoldDB" id="A0A2P5FS49"/>
<evidence type="ECO:0000313" key="2">
    <source>
        <dbReference type="Proteomes" id="UP000237000"/>
    </source>
</evidence>
<keyword evidence="2" id="KW-1185">Reference proteome</keyword>
<dbReference type="InParanoid" id="A0A2P5FS49"/>
<sequence length="62" mass="7052">MLTMVMDDELAEFLARSDDNSDDDGFMNIGLVINFVRQDDPPPENLALDSDNKELFALMEEQ</sequence>
<comment type="caution">
    <text evidence="1">The sequence shown here is derived from an EMBL/GenBank/DDBJ whole genome shotgun (WGS) entry which is preliminary data.</text>
</comment>
<protein>
    <submittedName>
        <fullName evidence="1">Uncharacterized protein</fullName>
    </submittedName>
</protein>
<dbReference type="OrthoDB" id="10648431at2759"/>
<dbReference type="Proteomes" id="UP000237000">
    <property type="component" value="Unassembled WGS sequence"/>
</dbReference>
<evidence type="ECO:0000313" key="1">
    <source>
        <dbReference type="EMBL" id="POO00635.1"/>
    </source>
</evidence>
<dbReference type="EMBL" id="JXTC01000012">
    <property type="protein sequence ID" value="POO00635.1"/>
    <property type="molecule type" value="Genomic_DNA"/>
</dbReference>
<reference evidence="2" key="1">
    <citation type="submission" date="2016-06" db="EMBL/GenBank/DDBJ databases">
        <title>Parallel loss of symbiosis genes in relatives of nitrogen-fixing non-legume Parasponia.</title>
        <authorList>
            <person name="Van Velzen R."/>
            <person name="Holmer R."/>
            <person name="Bu F."/>
            <person name="Rutten L."/>
            <person name="Van Zeijl A."/>
            <person name="Liu W."/>
            <person name="Santuari L."/>
            <person name="Cao Q."/>
            <person name="Sharma T."/>
            <person name="Shen D."/>
            <person name="Roswanjaya Y."/>
            <person name="Wardhani T."/>
            <person name="Kalhor M.S."/>
            <person name="Jansen J."/>
            <person name="Van den Hoogen J."/>
            <person name="Gungor B."/>
            <person name="Hartog M."/>
            <person name="Hontelez J."/>
            <person name="Verver J."/>
            <person name="Yang W.-C."/>
            <person name="Schijlen E."/>
            <person name="Repin R."/>
            <person name="Schilthuizen M."/>
            <person name="Schranz E."/>
            <person name="Heidstra R."/>
            <person name="Miyata K."/>
            <person name="Fedorova E."/>
            <person name="Kohlen W."/>
            <person name="Bisseling T."/>
            <person name="Smit S."/>
            <person name="Geurts R."/>
        </authorList>
    </citation>
    <scope>NUCLEOTIDE SEQUENCE [LARGE SCALE GENOMIC DNA]</scope>
    <source>
        <strain evidence="2">cv. RG33-2</strain>
    </source>
</reference>
<organism evidence="1 2">
    <name type="scientific">Trema orientale</name>
    <name type="common">Charcoal tree</name>
    <name type="synonym">Celtis orientalis</name>
    <dbReference type="NCBI Taxonomy" id="63057"/>
    <lineage>
        <taxon>Eukaryota</taxon>
        <taxon>Viridiplantae</taxon>
        <taxon>Streptophyta</taxon>
        <taxon>Embryophyta</taxon>
        <taxon>Tracheophyta</taxon>
        <taxon>Spermatophyta</taxon>
        <taxon>Magnoliopsida</taxon>
        <taxon>eudicotyledons</taxon>
        <taxon>Gunneridae</taxon>
        <taxon>Pentapetalae</taxon>
        <taxon>rosids</taxon>
        <taxon>fabids</taxon>
        <taxon>Rosales</taxon>
        <taxon>Cannabaceae</taxon>
        <taxon>Trema</taxon>
    </lineage>
</organism>
<proteinExistence type="predicted"/>
<name>A0A2P5FS49_TREOI</name>